<evidence type="ECO:0000259" key="2">
    <source>
        <dbReference type="Pfam" id="PF07833"/>
    </source>
</evidence>
<sequence length="319" mass="33947">MKYKQLAIGALLGSMITGAGAVAASEGAAITAFLKNEIVFKFNGVEKKLDKGYSVLTYNNATYVPARFVAEEFGANVVWDNKTQTIQIITPSTPVKQTETKPNIEASDWDKFDGEWSNTDLTAKLDFVSASRTNVELKSTAKAEFNGMKFTLDDNGAGFPSGQASHNGNTYMIALNANGDGALLITIMNEATKHVYTGNLKGSTPLPASGNTGSANPSGGTYAGDVKDFQGKWKNDKRSLTLSFNGSAAKLVYDNETTTGLFNLAADVNITASGSGSTEITKDGSKYLVQLTLGMNQVSLTVINVTNGQFFTEVFTAKE</sequence>
<proteinExistence type="predicted"/>
<keyword evidence="4" id="KW-1185">Reference proteome</keyword>
<keyword evidence="1" id="KW-0732">Signal</keyword>
<reference evidence="3 4" key="1">
    <citation type="submission" date="2019-07" db="EMBL/GenBank/DDBJ databases">
        <title>Genomic Encyclopedia of Type Strains, Phase III (KMG-III): the genomes of soil and plant-associated and newly described type strains.</title>
        <authorList>
            <person name="Whitman W."/>
        </authorList>
    </citation>
    <scope>NUCLEOTIDE SEQUENCE [LARGE SCALE GENOMIC DNA]</scope>
    <source>
        <strain evidence="3 4">BL24</strain>
    </source>
</reference>
<feature type="chain" id="PRO_5038953212" evidence="1">
    <location>
        <begin position="24"/>
        <end position="319"/>
    </location>
</feature>
<protein>
    <submittedName>
        <fullName evidence="3">Copper amine oxidase-like protein</fullName>
    </submittedName>
</protein>
<evidence type="ECO:0000256" key="1">
    <source>
        <dbReference type="SAM" id="SignalP"/>
    </source>
</evidence>
<dbReference type="SUPFAM" id="SSF55383">
    <property type="entry name" value="Copper amine oxidase, domain N"/>
    <property type="match status" value="1"/>
</dbReference>
<name>A0A5S5C458_9BACL</name>
<gene>
    <name evidence="3" type="ORF">BCM02_106395</name>
</gene>
<dbReference type="RefSeq" id="WP_187434281.1">
    <property type="nucleotide sequence ID" value="NZ_VNHS01000006.1"/>
</dbReference>
<accession>A0A5S5C458</accession>
<feature type="signal peptide" evidence="1">
    <location>
        <begin position="1"/>
        <end position="23"/>
    </location>
</feature>
<comment type="caution">
    <text evidence="3">The sequence shown here is derived from an EMBL/GenBank/DDBJ whole genome shotgun (WGS) entry which is preliminary data.</text>
</comment>
<evidence type="ECO:0000313" key="4">
    <source>
        <dbReference type="Proteomes" id="UP000323257"/>
    </source>
</evidence>
<feature type="domain" description="Copper amine oxidase-like N-terminal" evidence="2">
    <location>
        <begin position="27"/>
        <end position="88"/>
    </location>
</feature>
<dbReference type="AlphaFoldDB" id="A0A5S5C458"/>
<dbReference type="Pfam" id="PF07833">
    <property type="entry name" value="Cu_amine_oxidN1"/>
    <property type="match status" value="1"/>
</dbReference>
<dbReference type="Proteomes" id="UP000323257">
    <property type="component" value="Unassembled WGS sequence"/>
</dbReference>
<dbReference type="InterPro" id="IPR036582">
    <property type="entry name" value="Mao_N_sf"/>
</dbReference>
<dbReference type="EMBL" id="VNHS01000006">
    <property type="protein sequence ID" value="TYP74114.1"/>
    <property type="molecule type" value="Genomic_DNA"/>
</dbReference>
<dbReference type="InterPro" id="IPR012854">
    <property type="entry name" value="Cu_amine_oxidase-like_N"/>
</dbReference>
<organism evidence="3 4">
    <name type="scientific">Paenibacillus methanolicus</name>
    <dbReference type="NCBI Taxonomy" id="582686"/>
    <lineage>
        <taxon>Bacteria</taxon>
        <taxon>Bacillati</taxon>
        <taxon>Bacillota</taxon>
        <taxon>Bacilli</taxon>
        <taxon>Bacillales</taxon>
        <taxon>Paenibacillaceae</taxon>
        <taxon>Paenibacillus</taxon>
    </lineage>
</organism>
<evidence type="ECO:0000313" key="3">
    <source>
        <dbReference type="EMBL" id="TYP74114.1"/>
    </source>
</evidence>